<gene>
    <name evidence="1" type="ORF">FLP08_04165</name>
</gene>
<sequence>MKIIFLNSYSPRTGHNFIAQVLKIASNCEVIPHSHAETRLSLFLNSYYDLRKKLNLNKSALKFMDSLFIDNMRETIADSFSADYLLIKDTNQVGVEYLKLVFPNEYHILMFRDPRDTLVSIFKGMRFYHKSGFKNYIKKIGYKTGLYSYYYSKNYSNQFMKTIPKNIEDYYVIKYEDVVRRNNEELGKILEIFNSSITVQDFKNQIDEISVINTSFHKEETGGKGIWDTKKRTEKFNPISRKKIPYLHRKGIELGSKKFRKKLGYIN</sequence>
<dbReference type="GO" id="GO:0016740">
    <property type="term" value="F:transferase activity"/>
    <property type="evidence" value="ECO:0007669"/>
    <property type="project" value="UniProtKB-KW"/>
</dbReference>
<keyword evidence="2" id="KW-1185">Reference proteome</keyword>
<dbReference type="EMBL" id="VJVW01000002">
    <property type="protein sequence ID" value="MUP41757.1"/>
    <property type="molecule type" value="Genomic_DNA"/>
</dbReference>
<evidence type="ECO:0000313" key="2">
    <source>
        <dbReference type="Proteomes" id="UP000460416"/>
    </source>
</evidence>
<dbReference type="Gene3D" id="3.40.50.300">
    <property type="entry name" value="P-loop containing nucleotide triphosphate hydrolases"/>
    <property type="match status" value="1"/>
</dbReference>
<proteinExistence type="predicted"/>
<reference evidence="1 2" key="1">
    <citation type="submission" date="2019-07" db="EMBL/GenBank/DDBJ databases">
        <title>Gramella aestuarii sp. nov., isolated from a tidal flat, and emended description of Gramella echinicola.</title>
        <authorList>
            <person name="Liu L."/>
        </authorList>
    </citation>
    <scope>NUCLEOTIDE SEQUENCE [LARGE SCALE GENOMIC DNA]</scope>
    <source>
        <strain evidence="1 2">BS12</strain>
    </source>
</reference>
<keyword evidence="1" id="KW-0808">Transferase</keyword>
<comment type="caution">
    <text evidence="1">The sequence shown here is derived from an EMBL/GenBank/DDBJ whole genome shotgun (WGS) entry which is preliminary data.</text>
</comment>
<dbReference type="Pfam" id="PF13469">
    <property type="entry name" value="Sulfotransfer_3"/>
    <property type="match status" value="1"/>
</dbReference>
<name>A0A7M3SYS6_9FLAO</name>
<dbReference type="RefSeq" id="WP_156274360.1">
    <property type="nucleotide sequence ID" value="NZ_BAABGI010000001.1"/>
</dbReference>
<dbReference type="SUPFAM" id="SSF52540">
    <property type="entry name" value="P-loop containing nucleoside triphosphate hydrolases"/>
    <property type="match status" value="1"/>
</dbReference>
<dbReference type="Proteomes" id="UP000460416">
    <property type="component" value="Unassembled WGS sequence"/>
</dbReference>
<organism evidence="1 2">
    <name type="scientific">Christiangramia aestuarii</name>
    <dbReference type="NCBI Taxonomy" id="1028746"/>
    <lineage>
        <taxon>Bacteria</taxon>
        <taxon>Pseudomonadati</taxon>
        <taxon>Bacteroidota</taxon>
        <taxon>Flavobacteriia</taxon>
        <taxon>Flavobacteriales</taxon>
        <taxon>Flavobacteriaceae</taxon>
        <taxon>Christiangramia</taxon>
    </lineage>
</organism>
<dbReference type="AlphaFoldDB" id="A0A7M3SYS6"/>
<evidence type="ECO:0000313" key="1">
    <source>
        <dbReference type="EMBL" id="MUP41757.1"/>
    </source>
</evidence>
<protein>
    <submittedName>
        <fullName evidence="1">Sulfotransferase</fullName>
    </submittedName>
</protein>
<accession>A0A7M3SYS6</accession>
<dbReference type="InterPro" id="IPR027417">
    <property type="entry name" value="P-loop_NTPase"/>
</dbReference>
<dbReference type="OrthoDB" id="1435929at2"/>